<dbReference type="SMART" id="SM00267">
    <property type="entry name" value="GGDEF"/>
    <property type="match status" value="1"/>
</dbReference>
<accession>A0A0J6VBL8</accession>
<dbReference type="Gene3D" id="3.30.450.20">
    <property type="entry name" value="PAS domain"/>
    <property type="match status" value="1"/>
</dbReference>
<dbReference type="GO" id="GO:1902201">
    <property type="term" value="P:negative regulation of bacterial-type flagellum-dependent cell motility"/>
    <property type="evidence" value="ECO:0007669"/>
    <property type="project" value="TreeGrafter"/>
</dbReference>
<dbReference type="PANTHER" id="PTHR45138">
    <property type="entry name" value="REGULATORY COMPONENTS OF SENSORY TRANSDUCTION SYSTEM"/>
    <property type="match status" value="1"/>
</dbReference>
<comment type="caution">
    <text evidence="3">The sequence shown here is derived from an EMBL/GenBank/DDBJ whole genome shotgun (WGS) entry which is preliminary data.</text>
</comment>
<sequence length="406" mass="44542">MHGESRGPLHARLVVDEAGTVVAADPAVVPMLGDRAVPGADLRDVLDGNTAAEVLDYLGGRHRHAAVFDTGGLRIVVRPAKGGDRYDVEVENVDVQQARLRRLHLTEATIERVTDMIIWLDRDGRYVFVNAAACSLLGYTADELSRLRVVDVDPFFDDEIWREHWRDIVERKSFVIETVNTTKDGTDIPIEVTVNYVDFDGEEYNCSIVRDITERKVVESRLLALNEEITRLSITDDLTGIANRRRFDAVLADFVDNHAVTGDPLSIIMIDIDHFKVFNDHLGHSAGDECLRQVASVLDRIAAARGGLAARYGGEEFLCLLPRADEAAAAEVARQCQTAVAELEIAHPASMTAAAVTVSAGVLTCRRPFDIARILTGVDAQLYRAKREGRNRVVHGPDTGSAAPST</sequence>
<dbReference type="Pfam" id="PF00990">
    <property type="entry name" value="GGDEF"/>
    <property type="match status" value="1"/>
</dbReference>
<dbReference type="GO" id="GO:0005886">
    <property type="term" value="C:plasma membrane"/>
    <property type="evidence" value="ECO:0007669"/>
    <property type="project" value="TreeGrafter"/>
</dbReference>
<dbReference type="CDD" id="cd00130">
    <property type="entry name" value="PAS"/>
    <property type="match status" value="1"/>
</dbReference>
<reference evidence="3 4" key="1">
    <citation type="journal article" date="2015" name="Genome Biol. Evol.">
        <title>Characterization of Three Mycobacterium spp. with Potential Use in Bioremediation by Genome Sequencing and Comparative Genomics.</title>
        <authorList>
            <person name="Das S."/>
            <person name="Pettersson B.M."/>
            <person name="Behra P.R."/>
            <person name="Ramesh M."/>
            <person name="Dasgupta S."/>
            <person name="Bhattacharya A."/>
            <person name="Kirsebom L.A."/>
        </authorList>
    </citation>
    <scope>NUCLEOTIDE SEQUENCE [LARGE SCALE GENOMIC DNA]</scope>
    <source>
        <strain evidence="3 4">DSM 44075</strain>
    </source>
</reference>
<dbReference type="InterPro" id="IPR035965">
    <property type="entry name" value="PAS-like_dom_sf"/>
</dbReference>
<dbReference type="GO" id="GO:0043709">
    <property type="term" value="P:cell adhesion involved in single-species biofilm formation"/>
    <property type="evidence" value="ECO:0007669"/>
    <property type="project" value="TreeGrafter"/>
</dbReference>
<dbReference type="SUPFAM" id="SSF55785">
    <property type="entry name" value="PYP-like sensor domain (PAS domain)"/>
    <property type="match status" value="1"/>
</dbReference>
<keyword evidence="3" id="KW-0808">Transferase</keyword>
<dbReference type="Pfam" id="PF13426">
    <property type="entry name" value="PAS_9"/>
    <property type="match status" value="1"/>
</dbReference>
<name>A0A0J6VBL8_9MYCO</name>
<keyword evidence="3" id="KW-0548">Nucleotidyltransferase</keyword>
<organism evidence="3 4">
    <name type="scientific">Mycolicibacterium obuense</name>
    <dbReference type="NCBI Taxonomy" id="1807"/>
    <lineage>
        <taxon>Bacteria</taxon>
        <taxon>Bacillati</taxon>
        <taxon>Actinomycetota</taxon>
        <taxon>Actinomycetes</taxon>
        <taxon>Mycobacteriales</taxon>
        <taxon>Mycobacteriaceae</taxon>
        <taxon>Mycolicibacterium</taxon>
    </lineage>
</organism>
<dbReference type="SUPFAM" id="SSF55073">
    <property type="entry name" value="Nucleotide cyclase"/>
    <property type="match status" value="1"/>
</dbReference>
<feature type="domain" description="GGDEF" evidence="2">
    <location>
        <begin position="263"/>
        <end position="398"/>
    </location>
</feature>
<gene>
    <name evidence="3" type="primary">ydaM_2</name>
    <name evidence="3" type="ORF">MOBUDSM44075_05325</name>
</gene>
<dbReference type="EC" id="2.7.7.65" evidence="3"/>
<evidence type="ECO:0000259" key="1">
    <source>
        <dbReference type="PROSITE" id="PS50112"/>
    </source>
</evidence>
<dbReference type="EMBL" id="JYNU01000058">
    <property type="protein sequence ID" value="KMO68325.1"/>
    <property type="molecule type" value="Genomic_DNA"/>
</dbReference>
<evidence type="ECO:0000259" key="2">
    <source>
        <dbReference type="PROSITE" id="PS50887"/>
    </source>
</evidence>
<dbReference type="NCBIfam" id="TIGR00229">
    <property type="entry name" value="sensory_box"/>
    <property type="match status" value="1"/>
</dbReference>
<evidence type="ECO:0000313" key="4">
    <source>
        <dbReference type="Proteomes" id="UP000036313"/>
    </source>
</evidence>
<dbReference type="Gene3D" id="3.30.70.270">
    <property type="match status" value="1"/>
</dbReference>
<protein>
    <submittedName>
        <fullName evidence="3">Putative diguanylate cyclase YdaM</fullName>
        <ecNumber evidence="3">2.7.7.65</ecNumber>
    </submittedName>
</protein>
<dbReference type="Proteomes" id="UP000036313">
    <property type="component" value="Unassembled WGS sequence"/>
</dbReference>
<evidence type="ECO:0000313" key="3">
    <source>
        <dbReference type="EMBL" id="KMO68325.1"/>
    </source>
</evidence>
<dbReference type="NCBIfam" id="TIGR00254">
    <property type="entry name" value="GGDEF"/>
    <property type="match status" value="1"/>
</dbReference>
<dbReference type="InterPro" id="IPR029787">
    <property type="entry name" value="Nucleotide_cyclase"/>
</dbReference>
<dbReference type="InterPro" id="IPR000014">
    <property type="entry name" value="PAS"/>
</dbReference>
<dbReference type="PANTHER" id="PTHR45138:SF9">
    <property type="entry name" value="DIGUANYLATE CYCLASE DGCM-RELATED"/>
    <property type="match status" value="1"/>
</dbReference>
<feature type="domain" description="PAS" evidence="1">
    <location>
        <begin position="102"/>
        <end position="144"/>
    </location>
</feature>
<dbReference type="GO" id="GO:0052621">
    <property type="term" value="F:diguanylate cyclase activity"/>
    <property type="evidence" value="ECO:0007669"/>
    <property type="project" value="UniProtKB-EC"/>
</dbReference>
<dbReference type="AlphaFoldDB" id="A0A0J6VBL8"/>
<dbReference type="PROSITE" id="PS50112">
    <property type="entry name" value="PAS"/>
    <property type="match status" value="1"/>
</dbReference>
<proteinExistence type="predicted"/>
<dbReference type="RefSeq" id="WP_201778426.1">
    <property type="nucleotide sequence ID" value="NZ_JYNU01000058.1"/>
</dbReference>
<dbReference type="CDD" id="cd01949">
    <property type="entry name" value="GGDEF"/>
    <property type="match status" value="1"/>
</dbReference>
<dbReference type="InterPro" id="IPR000160">
    <property type="entry name" value="GGDEF_dom"/>
</dbReference>
<dbReference type="InterPro" id="IPR050469">
    <property type="entry name" value="Diguanylate_Cyclase"/>
</dbReference>
<dbReference type="SMART" id="SM00091">
    <property type="entry name" value="PAS"/>
    <property type="match status" value="1"/>
</dbReference>
<dbReference type="FunFam" id="3.30.70.270:FF:000001">
    <property type="entry name" value="Diguanylate cyclase domain protein"/>
    <property type="match status" value="1"/>
</dbReference>
<dbReference type="PROSITE" id="PS50887">
    <property type="entry name" value="GGDEF"/>
    <property type="match status" value="1"/>
</dbReference>
<dbReference type="InterPro" id="IPR043128">
    <property type="entry name" value="Rev_trsase/Diguanyl_cyclase"/>
</dbReference>
<dbReference type="PATRIC" id="fig|1807.14.peg.5369"/>